<comment type="caution">
    <text evidence="1">The sequence shown here is derived from an EMBL/GenBank/DDBJ whole genome shotgun (WGS) entry which is preliminary data.</text>
</comment>
<reference evidence="2" key="1">
    <citation type="submission" date="2020-01" db="EMBL/GenBank/DDBJ databases">
        <title>Sphingomonas sp. strain CSW-10.</title>
        <authorList>
            <person name="Chen W.-M."/>
        </authorList>
    </citation>
    <scope>NUCLEOTIDE SEQUENCE [LARGE SCALE GENOMIC DNA]</scope>
    <source>
        <strain evidence="2">NST-5</strain>
    </source>
</reference>
<dbReference type="RefSeq" id="WP_166537093.1">
    <property type="nucleotide sequence ID" value="NZ_JAABLM010000009.1"/>
</dbReference>
<sequence length="355" mass="41375">MYKFLIYISHPYSIPIGKPLQMEIEKRGYQVFWFSELEYTKDYFVGDEKILNSVEEVLNYQPHIVLTATDSVADFFSGIKVQIFHGFSANKRPLMSDHFKIRGFFDLYTTQGPSTTEIFQQQAKKYGFFEVVETGWSKVDPLFPIEKKSETEKPIILISSTFTTRLSLAKIDEVYTEIKRLSLTGKYQFLCVLHPKLDPETKAKFQDLEGEFFQYFDTTDLVPLYKKADMMLSDTTSAIIEFLLQEKPVVTFRTNKPDEHLIDVTEVSEIENAIALALTKPEKTMTAIRDYITWTHPYHDGKSSGRVIDAAINFLNKDKSHLKSKPLNLIRKWKMRKRLKYFTLKSYNKPITLKL</sequence>
<protein>
    <submittedName>
        <fullName evidence="1">CDP-glycerol glycerophosphotransferase</fullName>
    </submittedName>
</protein>
<keyword evidence="2" id="KW-1185">Reference proteome</keyword>
<dbReference type="Proteomes" id="UP000798602">
    <property type="component" value="Unassembled WGS sequence"/>
</dbReference>
<gene>
    <name evidence="1" type="ORF">GV828_08685</name>
</gene>
<organism evidence="1 2">
    <name type="scientific">Flavobacterium ichthyis</name>
    <dbReference type="NCBI Taxonomy" id="2698827"/>
    <lineage>
        <taxon>Bacteria</taxon>
        <taxon>Pseudomonadati</taxon>
        <taxon>Bacteroidota</taxon>
        <taxon>Flavobacteriia</taxon>
        <taxon>Flavobacteriales</taxon>
        <taxon>Flavobacteriaceae</taxon>
        <taxon>Flavobacterium</taxon>
    </lineage>
</organism>
<proteinExistence type="predicted"/>
<dbReference type="InterPro" id="IPR007554">
    <property type="entry name" value="Glycerophosphate_synth"/>
</dbReference>
<dbReference type="PIRSF" id="PIRSF028458">
    <property type="entry name" value="UCP028458_glyceroPtfrase"/>
    <property type="match status" value="1"/>
</dbReference>
<dbReference type="EMBL" id="JAABLM010000009">
    <property type="protein sequence ID" value="NBL65269.1"/>
    <property type="molecule type" value="Genomic_DNA"/>
</dbReference>
<evidence type="ECO:0000313" key="1">
    <source>
        <dbReference type="EMBL" id="NBL65269.1"/>
    </source>
</evidence>
<dbReference type="InterPro" id="IPR016886">
    <property type="entry name" value="UCP028458_glyceroPtfrase"/>
</dbReference>
<name>A0ABW9ZBW1_9FLAO</name>
<evidence type="ECO:0000313" key="2">
    <source>
        <dbReference type="Proteomes" id="UP000798602"/>
    </source>
</evidence>
<dbReference type="Pfam" id="PF04464">
    <property type="entry name" value="Glyphos_transf"/>
    <property type="match status" value="1"/>
</dbReference>
<dbReference type="InterPro" id="IPR043148">
    <property type="entry name" value="TagF_C"/>
</dbReference>
<dbReference type="SUPFAM" id="SSF53756">
    <property type="entry name" value="UDP-Glycosyltransferase/glycogen phosphorylase"/>
    <property type="match status" value="1"/>
</dbReference>
<dbReference type="Gene3D" id="3.40.50.12580">
    <property type="match status" value="1"/>
</dbReference>
<accession>A0ABW9ZBW1</accession>